<protein>
    <submittedName>
        <fullName evidence="4">MogA/MoaB family molybdenum cofactor biosynthesis protein</fullName>
    </submittedName>
</protein>
<dbReference type="InterPro" id="IPR051920">
    <property type="entry name" value="MPT_Adenylyltrnsfr/MoaC-Rel"/>
</dbReference>
<dbReference type="AlphaFoldDB" id="A0A7C4U4H8"/>
<proteinExistence type="predicted"/>
<accession>A0A7C4U4H8</accession>
<dbReference type="InterPro" id="IPR001453">
    <property type="entry name" value="MoaB/Mog_dom"/>
</dbReference>
<evidence type="ECO:0000256" key="1">
    <source>
        <dbReference type="ARBA" id="ARBA00005046"/>
    </source>
</evidence>
<dbReference type="GO" id="GO:0006777">
    <property type="term" value="P:Mo-molybdopterin cofactor biosynthetic process"/>
    <property type="evidence" value="ECO:0007669"/>
    <property type="project" value="UniProtKB-KW"/>
</dbReference>
<sequence length="169" mass="18518">MEEAKLKVAVIIASDTRSAGINKDETIPLLRKFIEDEGWELVDASIIPDERALLRDKMVYYADVLKVDLILTSGGTGPSKRDVTPEATKDVIQKEMPGFSEAIRMENFKSVKTAILSRGTSGIRNDTLIINLPGNPRGAIESLDVIKEVIPHCIEILQGKGGHSGKHIK</sequence>
<dbReference type="InterPro" id="IPR036425">
    <property type="entry name" value="MoaB/Mog-like_dom_sf"/>
</dbReference>
<dbReference type="PANTHER" id="PTHR43764:SF1">
    <property type="entry name" value="MOLYBDOPTERIN MOLYBDOTRANSFERASE"/>
    <property type="match status" value="1"/>
</dbReference>
<dbReference type="NCBIfam" id="TIGR00177">
    <property type="entry name" value="molyb_syn"/>
    <property type="match status" value="1"/>
</dbReference>
<dbReference type="EMBL" id="DTHV01000156">
    <property type="protein sequence ID" value="HGW60833.1"/>
    <property type="molecule type" value="Genomic_DNA"/>
</dbReference>
<dbReference type="Pfam" id="PF00994">
    <property type="entry name" value="MoCF_biosynth"/>
    <property type="match status" value="1"/>
</dbReference>
<name>A0A7C4U4H8_9BACT</name>
<gene>
    <name evidence="4" type="ORF">ENV82_05335</name>
</gene>
<dbReference type="SUPFAM" id="SSF53218">
    <property type="entry name" value="Molybdenum cofactor biosynthesis proteins"/>
    <property type="match status" value="1"/>
</dbReference>
<reference evidence="4" key="1">
    <citation type="journal article" date="2020" name="mSystems">
        <title>Genome- and Community-Level Interaction Insights into Carbon Utilization and Element Cycling Functions of Hydrothermarchaeota in Hydrothermal Sediment.</title>
        <authorList>
            <person name="Zhou Z."/>
            <person name="Liu Y."/>
            <person name="Xu W."/>
            <person name="Pan J."/>
            <person name="Luo Z.H."/>
            <person name="Li M."/>
        </authorList>
    </citation>
    <scope>NUCLEOTIDE SEQUENCE [LARGE SCALE GENOMIC DNA]</scope>
    <source>
        <strain evidence="4">SpSt-794</strain>
    </source>
</reference>
<evidence type="ECO:0000256" key="2">
    <source>
        <dbReference type="ARBA" id="ARBA00023150"/>
    </source>
</evidence>
<dbReference type="SMART" id="SM00852">
    <property type="entry name" value="MoCF_biosynth"/>
    <property type="match status" value="1"/>
</dbReference>
<keyword evidence="2" id="KW-0501">Molybdenum cofactor biosynthesis</keyword>
<dbReference type="CDD" id="cd00886">
    <property type="entry name" value="MogA_MoaB"/>
    <property type="match status" value="1"/>
</dbReference>
<dbReference type="PANTHER" id="PTHR43764">
    <property type="entry name" value="MOLYBDENUM COFACTOR BIOSYNTHESIS"/>
    <property type="match status" value="1"/>
</dbReference>
<comment type="caution">
    <text evidence="4">The sequence shown here is derived from an EMBL/GenBank/DDBJ whole genome shotgun (WGS) entry which is preliminary data.</text>
</comment>
<feature type="domain" description="MoaB/Mog" evidence="3">
    <location>
        <begin position="9"/>
        <end position="153"/>
    </location>
</feature>
<evidence type="ECO:0000313" key="4">
    <source>
        <dbReference type="EMBL" id="HGW60833.1"/>
    </source>
</evidence>
<evidence type="ECO:0000259" key="3">
    <source>
        <dbReference type="SMART" id="SM00852"/>
    </source>
</evidence>
<organism evidence="4">
    <name type="scientific">Caldisericum exile</name>
    <dbReference type="NCBI Taxonomy" id="693075"/>
    <lineage>
        <taxon>Bacteria</taxon>
        <taxon>Pseudomonadati</taxon>
        <taxon>Caldisericota/Cryosericota group</taxon>
        <taxon>Caldisericota</taxon>
        <taxon>Caldisericia</taxon>
        <taxon>Caldisericales</taxon>
        <taxon>Caldisericaceae</taxon>
        <taxon>Caldisericum</taxon>
    </lineage>
</organism>
<comment type="pathway">
    <text evidence="1">Cofactor biosynthesis; molybdopterin biosynthesis.</text>
</comment>
<dbReference type="Gene3D" id="3.40.980.10">
    <property type="entry name" value="MoaB/Mog-like domain"/>
    <property type="match status" value="1"/>
</dbReference>